<evidence type="ECO:0000256" key="1">
    <source>
        <dbReference type="ARBA" id="ARBA00004167"/>
    </source>
</evidence>
<feature type="transmembrane region" description="Helical" evidence="6">
    <location>
        <begin position="197"/>
        <end position="220"/>
    </location>
</feature>
<dbReference type="GO" id="GO:0071944">
    <property type="term" value="C:cell periphery"/>
    <property type="evidence" value="ECO:0007669"/>
    <property type="project" value="UniProtKB-ARBA"/>
</dbReference>
<evidence type="ECO:0000256" key="5">
    <source>
        <dbReference type="SAM" id="MobiDB-lite"/>
    </source>
</evidence>
<sequence>MRLQLLVYAVLASVSSAQFFNPPQRNGVFHVGEIETIRYHTTFDEYVLAIWQEVQGGGAAILGPVVYETTKGPSASFEWVVQTYDFDLEGSNLFFFWIFQGTSALVDPGEDVISGYFNITNEPRSSSSVPTQTTLSTSIASISEPTTSAGETTTTQTSTAPAVTTSSGATTNEDERESGQAGASQSSGTSGGLPMEAMIGIGVGAGVVGVCALVALVFWFRYLRRKQALLAEAQQREQQHRDWQSSMQHSSMYKAQYVHQPPAEMEQSAYVNSRGPVEIAQSPWRNTRGAVEMS</sequence>
<evidence type="ECO:0000256" key="3">
    <source>
        <dbReference type="ARBA" id="ARBA00022989"/>
    </source>
</evidence>
<feature type="chain" id="PRO_5001779278" description="Mid2 domain-containing protein" evidence="7">
    <location>
        <begin position="18"/>
        <end position="294"/>
    </location>
</feature>
<organism evidence="8 9">
    <name type="scientific">Stachybotrys chlorohalonatus (strain IBT 40285)</name>
    <dbReference type="NCBI Taxonomy" id="1283841"/>
    <lineage>
        <taxon>Eukaryota</taxon>
        <taxon>Fungi</taxon>
        <taxon>Dikarya</taxon>
        <taxon>Ascomycota</taxon>
        <taxon>Pezizomycotina</taxon>
        <taxon>Sordariomycetes</taxon>
        <taxon>Hypocreomycetidae</taxon>
        <taxon>Hypocreales</taxon>
        <taxon>Stachybotryaceae</taxon>
        <taxon>Stachybotrys</taxon>
    </lineage>
</organism>
<dbReference type="GO" id="GO:0016020">
    <property type="term" value="C:membrane"/>
    <property type="evidence" value="ECO:0007669"/>
    <property type="project" value="UniProtKB-SubCell"/>
</dbReference>
<dbReference type="InParanoid" id="A0A084QG72"/>
<feature type="compositionally biased region" description="Low complexity" evidence="5">
    <location>
        <begin position="179"/>
        <end position="188"/>
    </location>
</feature>
<reference evidence="8 9" key="1">
    <citation type="journal article" date="2014" name="BMC Genomics">
        <title>Comparative genome sequencing reveals chemotype-specific gene clusters in the toxigenic black mold Stachybotrys.</title>
        <authorList>
            <person name="Semeiks J."/>
            <person name="Borek D."/>
            <person name="Otwinowski Z."/>
            <person name="Grishin N.V."/>
        </authorList>
    </citation>
    <scope>NUCLEOTIDE SEQUENCE [LARGE SCALE GENOMIC DNA]</scope>
    <source>
        <strain evidence="8 9">IBT 40285</strain>
    </source>
</reference>
<dbReference type="Proteomes" id="UP000028524">
    <property type="component" value="Unassembled WGS sequence"/>
</dbReference>
<evidence type="ECO:0000256" key="7">
    <source>
        <dbReference type="SAM" id="SignalP"/>
    </source>
</evidence>
<dbReference type="OrthoDB" id="5390143at2759"/>
<accession>A0A084QG72</accession>
<proteinExistence type="predicted"/>
<dbReference type="OMA" id="ISACGTH"/>
<dbReference type="EMBL" id="KL660772">
    <property type="protein sequence ID" value="KFA62957.1"/>
    <property type="molecule type" value="Genomic_DNA"/>
</dbReference>
<evidence type="ECO:0000256" key="6">
    <source>
        <dbReference type="SAM" id="Phobius"/>
    </source>
</evidence>
<keyword evidence="7" id="KW-0732">Signal</keyword>
<evidence type="ECO:0008006" key="10">
    <source>
        <dbReference type="Google" id="ProtNLM"/>
    </source>
</evidence>
<dbReference type="AlphaFoldDB" id="A0A084QG72"/>
<evidence type="ECO:0000313" key="9">
    <source>
        <dbReference type="Proteomes" id="UP000028524"/>
    </source>
</evidence>
<feature type="region of interest" description="Disordered" evidence="5">
    <location>
        <begin position="123"/>
        <end position="191"/>
    </location>
</feature>
<dbReference type="InterPro" id="IPR051694">
    <property type="entry name" value="Immunoregulatory_rcpt-like"/>
</dbReference>
<keyword evidence="9" id="KW-1185">Reference proteome</keyword>
<dbReference type="HOGENOM" id="CLU_090723_0_0_1"/>
<evidence type="ECO:0000256" key="2">
    <source>
        <dbReference type="ARBA" id="ARBA00022692"/>
    </source>
</evidence>
<comment type="subcellular location">
    <subcellularLocation>
        <location evidence="1">Membrane</location>
        <topology evidence="1">Single-pass membrane protein</topology>
    </subcellularLocation>
</comment>
<evidence type="ECO:0000313" key="8">
    <source>
        <dbReference type="EMBL" id="KFA62957.1"/>
    </source>
</evidence>
<keyword evidence="3 6" id="KW-1133">Transmembrane helix</keyword>
<name>A0A084QG72_STAC4</name>
<evidence type="ECO:0000256" key="4">
    <source>
        <dbReference type="ARBA" id="ARBA00023136"/>
    </source>
</evidence>
<keyword evidence="2 6" id="KW-0812">Transmembrane</keyword>
<dbReference type="PANTHER" id="PTHR15549">
    <property type="entry name" value="PAIRED IMMUNOGLOBULIN-LIKE TYPE 2 RECEPTOR"/>
    <property type="match status" value="1"/>
</dbReference>
<dbReference type="STRING" id="1283841.A0A084QG72"/>
<feature type="compositionally biased region" description="Polar residues" evidence="5">
    <location>
        <begin position="123"/>
        <end position="141"/>
    </location>
</feature>
<dbReference type="PANTHER" id="PTHR15549:SF30">
    <property type="entry name" value="MID2 DOMAIN-CONTAINING PROTEIN"/>
    <property type="match status" value="1"/>
</dbReference>
<keyword evidence="4 6" id="KW-0472">Membrane</keyword>
<gene>
    <name evidence="8" type="ORF">S40285_04385</name>
</gene>
<protein>
    <recommendedName>
        <fullName evidence="10">Mid2 domain-containing protein</fullName>
    </recommendedName>
</protein>
<feature type="compositionally biased region" description="Low complexity" evidence="5">
    <location>
        <begin position="143"/>
        <end position="171"/>
    </location>
</feature>
<feature type="signal peptide" evidence="7">
    <location>
        <begin position="1"/>
        <end position="17"/>
    </location>
</feature>